<reference evidence="5 6" key="1">
    <citation type="submission" date="2021-03" db="EMBL/GenBank/DDBJ databases">
        <authorList>
            <person name="Gilmore M.S."/>
            <person name="Schwartzman J."/>
            <person name="Van Tyne D."/>
            <person name="Martin M."/>
            <person name="Earl A.M."/>
            <person name="Manson A.L."/>
            <person name="Straub T."/>
            <person name="Salamzade R."/>
            <person name="Saavedra J."/>
            <person name="Lebreton F."/>
            <person name="Prichula J."/>
            <person name="Schaufler K."/>
            <person name="Gaca A."/>
            <person name="Sgardioli B."/>
            <person name="Wagenaar J."/>
            <person name="Strong T."/>
        </authorList>
    </citation>
    <scope>NUCLEOTIDE SEQUENCE [LARGE SCALE GENOMIC DNA]</scope>
    <source>
        <strain evidence="5 6">665A</strain>
    </source>
</reference>
<dbReference type="Gene3D" id="1.10.10.10">
    <property type="entry name" value="Winged helix-like DNA-binding domain superfamily/Winged helix DNA-binding domain"/>
    <property type="match status" value="1"/>
</dbReference>
<keyword evidence="1" id="KW-0805">Transcription regulation</keyword>
<dbReference type="EMBL" id="JAFREL020000004">
    <property type="protein sequence ID" value="MEO1772147.1"/>
    <property type="molecule type" value="Genomic_DNA"/>
</dbReference>
<dbReference type="Pfam" id="PF01418">
    <property type="entry name" value="HTH_6"/>
    <property type="match status" value="1"/>
</dbReference>
<sequence length="258" mass="30002">MTATKDFYSAANQHFTELNDSEKRIFDYILKNFDQIKFYSIRELALRCYVSSTTIFRFAKKLGFNGYSDFIESLTVVPEAPQTIPHSIKQKDFKDEYLKNIVESVRVTDQTKIEQFNQLLDLNPVLYLMGEDLDLQALHYVHWLFTAQGFRAVLLQDQAAVQNALRHITDQDIFFAFAYTGDNSSIVEAIERVRQNSRATIVSFTRAVTNVIQNLCDIDFYVFSDEIGLDHLDLTSRISMLAIVELIFYHRFNRTLDE</sequence>
<dbReference type="RefSeq" id="WP_207701943.1">
    <property type="nucleotide sequence ID" value="NZ_JAFREL020000004.1"/>
</dbReference>
<dbReference type="CDD" id="cd05013">
    <property type="entry name" value="SIS_RpiR"/>
    <property type="match status" value="1"/>
</dbReference>
<dbReference type="InterPro" id="IPR046348">
    <property type="entry name" value="SIS_dom_sf"/>
</dbReference>
<reference evidence="5 6" key="2">
    <citation type="submission" date="2024-02" db="EMBL/GenBank/DDBJ databases">
        <title>The Genome Sequence of Enterococcus sp. DIV0159.</title>
        <authorList>
            <person name="Earl A."/>
            <person name="Manson A."/>
            <person name="Gilmore M."/>
            <person name="Sanders J."/>
            <person name="Shea T."/>
            <person name="Howe W."/>
            <person name="Livny J."/>
            <person name="Cuomo C."/>
            <person name="Neafsey D."/>
            <person name="Birren B."/>
        </authorList>
    </citation>
    <scope>NUCLEOTIDE SEQUENCE [LARGE SCALE GENOMIC DNA]</scope>
    <source>
        <strain evidence="5 6">665A</strain>
    </source>
</reference>
<dbReference type="Pfam" id="PF01380">
    <property type="entry name" value="SIS"/>
    <property type="match status" value="1"/>
</dbReference>
<evidence type="ECO:0000256" key="2">
    <source>
        <dbReference type="ARBA" id="ARBA00023125"/>
    </source>
</evidence>
<comment type="caution">
    <text evidence="5">The sequence shown here is derived from an EMBL/GenBank/DDBJ whole genome shotgun (WGS) entry which is preliminary data.</text>
</comment>
<dbReference type="InterPro" id="IPR009057">
    <property type="entry name" value="Homeodomain-like_sf"/>
</dbReference>
<accession>A0ABV0EY03</accession>
<keyword evidence="6" id="KW-1185">Reference proteome</keyword>
<dbReference type="InterPro" id="IPR047640">
    <property type="entry name" value="RpiR-like"/>
</dbReference>
<dbReference type="InterPro" id="IPR001347">
    <property type="entry name" value="SIS_dom"/>
</dbReference>
<dbReference type="PANTHER" id="PTHR30514:SF10">
    <property type="entry name" value="MURR_RPIR FAMILY TRANSCRIPTIONAL REGULATOR"/>
    <property type="match status" value="1"/>
</dbReference>
<dbReference type="InterPro" id="IPR035472">
    <property type="entry name" value="RpiR-like_SIS"/>
</dbReference>
<dbReference type="Proteomes" id="UP000664357">
    <property type="component" value="Unassembled WGS sequence"/>
</dbReference>
<gene>
    <name evidence="5" type="ORF">JZO67_004129</name>
</gene>
<dbReference type="Gene3D" id="3.40.50.10490">
    <property type="entry name" value="Glucose-6-phosphate isomerase like protein, domain 1"/>
    <property type="match status" value="1"/>
</dbReference>
<evidence type="ECO:0000313" key="5">
    <source>
        <dbReference type="EMBL" id="MEO1772147.1"/>
    </source>
</evidence>
<evidence type="ECO:0000256" key="3">
    <source>
        <dbReference type="ARBA" id="ARBA00023163"/>
    </source>
</evidence>
<evidence type="ECO:0000259" key="4">
    <source>
        <dbReference type="PROSITE" id="PS51071"/>
    </source>
</evidence>
<evidence type="ECO:0000256" key="1">
    <source>
        <dbReference type="ARBA" id="ARBA00023015"/>
    </source>
</evidence>
<dbReference type="InterPro" id="IPR036388">
    <property type="entry name" value="WH-like_DNA-bd_sf"/>
</dbReference>
<protein>
    <submittedName>
        <fullName evidence="5">RpiR family transcriptional regulator, glv operon transcriptional regulator</fullName>
    </submittedName>
</protein>
<proteinExistence type="predicted"/>
<dbReference type="PANTHER" id="PTHR30514">
    <property type="entry name" value="GLUCOKINASE"/>
    <property type="match status" value="1"/>
</dbReference>
<dbReference type="SUPFAM" id="SSF46689">
    <property type="entry name" value="Homeodomain-like"/>
    <property type="match status" value="1"/>
</dbReference>
<feature type="domain" description="HTH rpiR-type" evidence="4">
    <location>
        <begin position="5"/>
        <end position="81"/>
    </location>
</feature>
<keyword evidence="2" id="KW-0238">DNA-binding</keyword>
<evidence type="ECO:0000313" key="6">
    <source>
        <dbReference type="Proteomes" id="UP000664357"/>
    </source>
</evidence>
<dbReference type="SUPFAM" id="SSF53697">
    <property type="entry name" value="SIS domain"/>
    <property type="match status" value="1"/>
</dbReference>
<keyword evidence="3" id="KW-0804">Transcription</keyword>
<dbReference type="InterPro" id="IPR000281">
    <property type="entry name" value="HTH_RpiR"/>
</dbReference>
<dbReference type="PROSITE" id="PS51071">
    <property type="entry name" value="HTH_RPIR"/>
    <property type="match status" value="1"/>
</dbReference>
<organism evidence="5 6">
    <name type="scientific">Candidatus Enterococcus ferrettii</name>
    <dbReference type="NCBI Taxonomy" id="2815324"/>
    <lineage>
        <taxon>Bacteria</taxon>
        <taxon>Bacillati</taxon>
        <taxon>Bacillota</taxon>
        <taxon>Bacilli</taxon>
        <taxon>Lactobacillales</taxon>
        <taxon>Enterococcaceae</taxon>
        <taxon>Enterococcus</taxon>
    </lineage>
</organism>
<name>A0ABV0EY03_9ENTE</name>